<feature type="domain" description="Ras-GEF" evidence="4">
    <location>
        <begin position="1519"/>
        <end position="1764"/>
    </location>
</feature>
<dbReference type="OrthoDB" id="10254377at2759"/>
<feature type="domain" description="N-terminal Ras-GEF" evidence="5">
    <location>
        <begin position="379"/>
        <end position="505"/>
    </location>
</feature>
<dbReference type="PANTHER" id="PTHR23113:SF363">
    <property type="entry name" value="PROTEIN SON OF SEVENLESS"/>
    <property type="match status" value="1"/>
</dbReference>
<dbReference type="PANTHER" id="PTHR23113">
    <property type="entry name" value="GUANINE NUCLEOTIDE EXCHANGE FACTOR"/>
    <property type="match status" value="1"/>
</dbReference>
<accession>A0A4Q4TLB3</accession>
<dbReference type="SUPFAM" id="SSF48366">
    <property type="entry name" value="Ras GEF"/>
    <property type="match status" value="1"/>
</dbReference>
<dbReference type="Gene3D" id="1.20.870.10">
    <property type="entry name" value="Son of sevenless (SoS) protein Chain: S domain 1"/>
    <property type="match status" value="1"/>
</dbReference>
<proteinExistence type="predicted"/>
<evidence type="ECO:0000256" key="2">
    <source>
        <dbReference type="PROSITE-ProRule" id="PRU00168"/>
    </source>
</evidence>
<dbReference type="PROSITE" id="PS50009">
    <property type="entry name" value="RASGEF_CAT"/>
    <property type="match status" value="1"/>
</dbReference>
<dbReference type="InterPro" id="IPR001895">
    <property type="entry name" value="RASGEF_cat_dom"/>
</dbReference>
<sequence length="1768" mass="193403">MEVDPLASHPPAQPRPNPASRQFPRRELSTRTAKSPYVDVREPKFRRSPPRPLGHETDKSAKGGGTSPVTGSKNLVPVVERESGDVATGARKDGHNEKSSITPDGGSAGREGRKFTVANVGNNGRIFLRPSVRPANLRYPQPNFVFPITPPSTEGSNSLTNSRGNTDDASEFLTAEPTPRAHSPSPGLAVRKAYFEVKQTPRHRRRRAMSDSTVHEGDTGAFKVVISKPRDDAKAKTAEDLNLEGNPILQVAIPSWKIGTPRFSLRGTPFIRGSSYAPTEDIRSSTASFFRASPLEMNSLHPESFSSRNRPSSLTLPQLQFAAEGLLGPDSAIVPRLSVPPAKTTAYGSTAMLIEPAMFDSLTFSPGCDDRSVVRYSSLTGAVTAATPPRLVAEITSPNFLDYELISDFFLTFRSFLETPDLLRMLIARLQWALAREDEVGMVVRVRTFVAIRHWILNYFVDDFVVDYDLRLTFCSIVNELVEEVSQVQDQQCRRVRLKILGELKKCWRRVCALYWDGPEFGANLGPEIPIAPGGIAGHRDPNLDPGFWETDSEEPPHLFNVDLPQRDSRPDHTCCAHVSKGGHINSIPLGGQRPATPEERPPGGLERSQASPTSTMSLDILSCSFPTKAVRLGDSHNDHPVGAHPVDPSSMYTNTEPVAPTPRALAGKRVRPQASHRRNNSLTDSLREHGTTTERVLYKSSELFLTVPYAGSLVRGNLLPPGQPFVDMVPPYCGSPSRETTIFQPLQPDEGKEKESASAMSSQGMRKLIYSVRRAVSTRTQGVSSTRGGFTNNAPIGSRSATTNRLPGTAIVPQARSRAHGVQHPVRIDLLGALSSEEFKKAVREDAIAEGEANNSSVKIGDENLDYSAAHLDSSFELSSEPEVRPTSDTAITTGSKSIVIVDGTYPFNHRAMTGALPVSQLPAEDFVDSFVPAGTADPTPPNTPPGPLGNGGTPRRSSLILSQQTNRTTITTDPLPPFVPDLATLGASGGPSEDTSIGARSPVDAIHQSLVKPLPSHARQHRRQQSSRSYRSRGSLMHRRWASSQNGYAAESTVKSFDATSYSGSGRSETSMPPPLRVLRRMPGGDLKGVKNVADLDTSPLHRSLSAGSLTTYSESLRSSYIRSPVRNTGGFVDVLSSDFSQSQAGIFSLGAVGEQAPKHRLSLFSTHSSKPVVRASFEAEAQKLAQIPDDVDDDGGVESALLKLEGKYEKKVPKLSMDLRGVSPRETQETGISPMSAVGGEQSKEKEDKQHSLHVDEDDDPVVSPVSDTHTTSRLTLQVARSSAMHSFFSEASGGSYDSTPLLERGLMTDDGHSKTNTREWTNRSILQGPDTPEEWDDAVAMSVHPSYEIVQKTGSMDNIKPGESVPRSDGIHSFLDVDSGDDSDLSSELSGEMIELDEIAPGLAPSPRKPPNPDDATAPANPVKPSEWPCIEQSPTMTFREALQISPPEVNIPEVHEHQVWSRKHFLATPSGTPTVKMYHKALGESVDASNKNERLRNDPKEKFSVHLPFVLAFDSNVLAQQFTLIEKDALNEVDWKELIDMRWKNANTDPRSWVDFLRNTDAHGVEVVIARFNVMVKWVISEIVLTQDSEERARCVIKFLHIAAHCRRYRNFATTSQIAIALTSNEIARLTKTWAMVPPADLKTMSELESLVSPTKNFHNIRAEMEGGSSSADTGCIPFVCIYTHDLLFNSQRPSEIASSPTTAPLVNFERCRIAASVVKTLLRLLEASTLYEFQPIEGITERCLWMTALSDDDIRKHSESLE</sequence>
<organism evidence="6 7">
    <name type="scientific">Monosporascus ibericus</name>
    <dbReference type="NCBI Taxonomy" id="155417"/>
    <lineage>
        <taxon>Eukaryota</taxon>
        <taxon>Fungi</taxon>
        <taxon>Dikarya</taxon>
        <taxon>Ascomycota</taxon>
        <taxon>Pezizomycotina</taxon>
        <taxon>Sordariomycetes</taxon>
        <taxon>Xylariomycetidae</taxon>
        <taxon>Xylariales</taxon>
        <taxon>Xylariales incertae sedis</taxon>
        <taxon>Monosporascus</taxon>
    </lineage>
</organism>
<feature type="compositionally biased region" description="Low complexity" evidence="3">
    <location>
        <begin position="1028"/>
        <end position="1037"/>
    </location>
</feature>
<dbReference type="PROSITE" id="PS50212">
    <property type="entry name" value="RASGEF_NTER"/>
    <property type="match status" value="1"/>
</dbReference>
<dbReference type="InterPro" id="IPR036964">
    <property type="entry name" value="RASGEF_cat_dom_sf"/>
</dbReference>
<protein>
    <recommendedName>
        <fullName evidence="8">Ras-GEF domain-containing protein</fullName>
    </recommendedName>
</protein>
<dbReference type="GO" id="GO:0005085">
    <property type="term" value="F:guanyl-nucleotide exchange factor activity"/>
    <property type="evidence" value="ECO:0007669"/>
    <property type="project" value="UniProtKB-KW"/>
</dbReference>
<feature type="region of interest" description="Disordered" evidence="3">
    <location>
        <begin position="932"/>
        <end position="959"/>
    </location>
</feature>
<dbReference type="Pfam" id="PF00617">
    <property type="entry name" value="RasGEF"/>
    <property type="match status" value="1"/>
</dbReference>
<dbReference type="CDD" id="cd06224">
    <property type="entry name" value="REM"/>
    <property type="match status" value="1"/>
</dbReference>
<reference evidence="6 7" key="1">
    <citation type="submission" date="2018-06" db="EMBL/GenBank/DDBJ databases">
        <title>Complete Genomes of Monosporascus.</title>
        <authorList>
            <person name="Robinson A.J."/>
            <person name="Natvig D.O."/>
        </authorList>
    </citation>
    <scope>NUCLEOTIDE SEQUENCE [LARGE SCALE GENOMIC DNA]</scope>
    <source>
        <strain evidence="6 7">CBS 110550</strain>
    </source>
</reference>
<evidence type="ECO:0000256" key="1">
    <source>
        <dbReference type="ARBA" id="ARBA00022658"/>
    </source>
</evidence>
<dbReference type="SMART" id="SM00229">
    <property type="entry name" value="RasGEFN"/>
    <property type="match status" value="1"/>
</dbReference>
<dbReference type="Pfam" id="PF00618">
    <property type="entry name" value="RasGEF_N"/>
    <property type="match status" value="1"/>
</dbReference>
<feature type="compositionally biased region" description="Polar residues" evidence="3">
    <location>
        <begin position="151"/>
        <end position="164"/>
    </location>
</feature>
<dbReference type="InterPro" id="IPR008937">
    <property type="entry name" value="Ras-like_GEF"/>
</dbReference>
<keyword evidence="7" id="KW-1185">Reference proteome</keyword>
<dbReference type="GO" id="GO:0005886">
    <property type="term" value="C:plasma membrane"/>
    <property type="evidence" value="ECO:0007669"/>
    <property type="project" value="TreeGrafter"/>
</dbReference>
<feature type="compositionally biased region" description="Basic and acidic residues" evidence="3">
    <location>
        <begin position="79"/>
        <end position="98"/>
    </location>
</feature>
<feature type="region of interest" description="Disordered" evidence="3">
    <location>
        <begin position="580"/>
        <end position="615"/>
    </location>
</feature>
<feature type="region of interest" description="Disordered" evidence="3">
    <location>
        <begin position="1"/>
        <end position="112"/>
    </location>
</feature>
<dbReference type="GO" id="GO:0007265">
    <property type="term" value="P:Ras protein signal transduction"/>
    <property type="evidence" value="ECO:0007669"/>
    <property type="project" value="TreeGrafter"/>
</dbReference>
<gene>
    <name evidence="6" type="ORF">DL764_002872</name>
</gene>
<evidence type="ECO:0000259" key="5">
    <source>
        <dbReference type="PROSITE" id="PS50212"/>
    </source>
</evidence>
<name>A0A4Q4TLB3_9PEZI</name>
<keyword evidence="1 2" id="KW-0344">Guanine-nucleotide releasing factor</keyword>
<dbReference type="SMART" id="SM00147">
    <property type="entry name" value="RasGEF"/>
    <property type="match status" value="1"/>
</dbReference>
<evidence type="ECO:0008006" key="8">
    <source>
        <dbReference type="Google" id="ProtNLM"/>
    </source>
</evidence>
<feature type="region of interest" description="Disordered" evidence="3">
    <location>
        <begin position="146"/>
        <end position="170"/>
    </location>
</feature>
<feature type="compositionally biased region" description="Basic and acidic residues" evidence="3">
    <location>
        <begin position="1245"/>
        <end position="1258"/>
    </location>
</feature>
<feature type="region of interest" description="Disordered" evidence="3">
    <location>
        <begin position="781"/>
        <end position="806"/>
    </location>
</feature>
<feature type="region of interest" description="Disordered" evidence="3">
    <location>
        <begin position="1360"/>
        <end position="1391"/>
    </location>
</feature>
<dbReference type="STRING" id="155417.A0A4Q4TLB3"/>
<evidence type="ECO:0000313" key="7">
    <source>
        <dbReference type="Proteomes" id="UP000293360"/>
    </source>
</evidence>
<comment type="caution">
    <text evidence="6">The sequence shown here is derived from an EMBL/GenBank/DDBJ whole genome shotgun (WGS) entry which is preliminary data.</text>
</comment>
<evidence type="ECO:0000313" key="6">
    <source>
        <dbReference type="EMBL" id="RYP06924.1"/>
    </source>
</evidence>
<evidence type="ECO:0000259" key="4">
    <source>
        <dbReference type="PROSITE" id="PS50009"/>
    </source>
</evidence>
<dbReference type="EMBL" id="QJNU01000112">
    <property type="protein sequence ID" value="RYP06924.1"/>
    <property type="molecule type" value="Genomic_DNA"/>
</dbReference>
<feature type="compositionally biased region" description="Pro residues" evidence="3">
    <location>
        <begin position="940"/>
        <end position="949"/>
    </location>
</feature>
<feature type="region of interest" description="Disordered" evidence="3">
    <location>
        <begin position="1218"/>
        <end position="1276"/>
    </location>
</feature>
<dbReference type="InterPro" id="IPR023578">
    <property type="entry name" value="Ras_GEF_dom_sf"/>
</dbReference>
<dbReference type="InterPro" id="IPR000651">
    <property type="entry name" value="Ras-like_Gua-exchang_fac_N"/>
</dbReference>
<evidence type="ECO:0000256" key="3">
    <source>
        <dbReference type="SAM" id="MobiDB-lite"/>
    </source>
</evidence>
<dbReference type="Gene3D" id="1.10.840.10">
    <property type="entry name" value="Ras guanine-nucleotide exchange factors catalytic domain"/>
    <property type="match status" value="1"/>
</dbReference>
<feature type="region of interest" description="Disordered" evidence="3">
    <location>
        <begin position="1013"/>
        <end position="1047"/>
    </location>
</feature>
<feature type="region of interest" description="Disordered" evidence="3">
    <location>
        <begin position="634"/>
        <end position="658"/>
    </location>
</feature>
<dbReference type="Proteomes" id="UP000293360">
    <property type="component" value="Unassembled WGS sequence"/>
</dbReference>
<feature type="region of interest" description="Disordered" evidence="3">
    <location>
        <begin position="1405"/>
        <end position="1431"/>
    </location>
</feature>